<name>A0ABN9AHE1_9NEOB</name>
<comment type="caution">
    <text evidence="1">The sequence shown here is derived from an EMBL/GenBank/DDBJ whole genome shotgun (WGS) entry which is preliminary data.</text>
</comment>
<accession>A0ABN9AHE1</accession>
<protein>
    <submittedName>
        <fullName evidence="1">Uncharacterized protein</fullName>
    </submittedName>
</protein>
<sequence>MRWQICAYRPACIPPRHSMRSTYQQHSTTGLYPHISSSIVPHGLHNARRQAVRTLGVGLCISYNPLPT</sequence>
<organism evidence="1 2">
    <name type="scientific">Staurois parvus</name>
    <dbReference type="NCBI Taxonomy" id="386267"/>
    <lineage>
        <taxon>Eukaryota</taxon>
        <taxon>Metazoa</taxon>
        <taxon>Chordata</taxon>
        <taxon>Craniata</taxon>
        <taxon>Vertebrata</taxon>
        <taxon>Euteleostomi</taxon>
        <taxon>Amphibia</taxon>
        <taxon>Batrachia</taxon>
        <taxon>Anura</taxon>
        <taxon>Neobatrachia</taxon>
        <taxon>Ranoidea</taxon>
        <taxon>Ranidae</taxon>
        <taxon>Staurois</taxon>
    </lineage>
</organism>
<evidence type="ECO:0000313" key="2">
    <source>
        <dbReference type="Proteomes" id="UP001162483"/>
    </source>
</evidence>
<evidence type="ECO:0000313" key="1">
    <source>
        <dbReference type="EMBL" id="CAI9535293.1"/>
    </source>
</evidence>
<dbReference type="Proteomes" id="UP001162483">
    <property type="component" value="Unassembled WGS sequence"/>
</dbReference>
<gene>
    <name evidence="1" type="ORF">SPARVUS_LOCUS839581</name>
</gene>
<reference evidence="1" key="1">
    <citation type="submission" date="2023-05" db="EMBL/GenBank/DDBJ databases">
        <authorList>
            <person name="Stuckert A."/>
        </authorList>
    </citation>
    <scope>NUCLEOTIDE SEQUENCE</scope>
</reference>
<keyword evidence="2" id="KW-1185">Reference proteome</keyword>
<dbReference type="EMBL" id="CATNWA010000253">
    <property type="protein sequence ID" value="CAI9535293.1"/>
    <property type="molecule type" value="Genomic_DNA"/>
</dbReference>
<proteinExistence type="predicted"/>